<organism evidence="2 3">
    <name type="scientific">Acinetobacter calcoaceticus</name>
    <dbReference type="NCBI Taxonomy" id="471"/>
    <lineage>
        <taxon>Bacteria</taxon>
        <taxon>Pseudomonadati</taxon>
        <taxon>Pseudomonadota</taxon>
        <taxon>Gammaproteobacteria</taxon>
        <taxon>Moraxellales</taxon>
        <taxon>Moraxellaceae</taxon>
        <taxon>Acinetobacter</taxon>
        <taxon>Acinetobacter calcoaceticus/baumannii complex</taxon>
    </lineage>
</organism>
<evidence type="ECO:0000313" key="3">
    <source>
        <dbReference type="Proteomes" id="UP000294963"/>
    </source>
</evidence>
<keyword evidence="3" id="KW-1185">Reference proteome</keyword>
<feature type="signal peptide" evidence="1">
    <location>
        <begin position="1"/>
        <end position="23"/>
    </location>
</feature>
<comment type="caution">
    <text evidence="2">The sequence shown here is derived from an EMBL/GenBank/DDBJ whole genome shotgun (WGS) entry which is preliminary data.</text>
</comment>
<evidence type="ECO:0008006" key="4">
    <source>
        <dbReference type="Google" id="ProtNLM"/>
    </source>
</evidence>
<feature type="chain" id="PRO_5020696594" description="Lipoprotein" evidence="1">
    <location>
        <begin position="24"/>
        <end position="101"/>
    </location>
</feature>
<dbReference type="AlphaFoldDB" id="A0A4R1XRN0"/>
<dbReference type="EMBL" id="SLVJ01000010">
    <property type="protein sequence ID" value="TCM66984.1"/>
    <property type="molecule type" value="Genomic_DNA"/>
</dbReference>
<dbReference type="Proteomes" id="UP000294963">
    <property type="component" value="Unassembled WGS sequence"/>
</dbReference>
<proteinExistence type="predicted"/>
<accession>A0A4R1XRN0</accession>
<evidence type="ECO:0000313" key="2">
    <source>
        <dbReference type="EMBL" id="TCM66984.1"/>
    </source>
</evidence>
<evidence type="ECO:0000256" key="1">
    <source>
        <dbReference type="SAM" id="SignalP"/>
    </source>
</evidence>
<sequence>MSQIFNLALTASLLFLSACSSNGEQNTVNQSKEELLQVGTEERKYERPALNYSKSVSKVDLYDDEAIIKAVGKPVIEKEEKFDKDGELRRIYMYKKNMTMV</sequence>
<protein>
    <recommendedName>
        <fullName evidence="4">Lipoprotein</fullName>
    </recommendedName>
</protein>
<reference evidence="2 3" key="1">
    <citation type="submission" date="2019-03" db="EMBL/GenBank/DDBJ databases">
        <title>Genomic analyses of the natural microbiome of Caenorhabditis elegans.</title>
        <authorList>
            <person name="Samuel B."/>
        </authorList>
    </citation>
    <scope>NUCLEOTIDE SEQUENCE [LARGE SCALE GENOMIC DNA]</scope>
    <source>
        <strain evidence="2 3">JUb89</strain>
    </source>
</reference>
<name>A0A4R1XRN0_ACICA</name>
<gene>
    <name evidence="2" type="ORF">EC844_11025</name>
</gene>
<keyword evidence="1" id="KW-0732">Signal</keyword>